<dbReference type="PANTHER" id="PTHR46124:SF2">
    <property type="entry name" value="D-AMINOACYL-TRNA DEACYLASE"/>
    <property type="match status" value="1"/>
</dbReference>
<dbReference type="FunFam" id="3.20.20.140:FF:000005">
    <property type="entry name" value="TatD family hydrolase"/>
    <property type="match status" value="1"/>
</dbReference>
<dbReference type="GO" id="GO:0005829">
    <property type="term" value="C:cytosol"/>
    <property type="evidence" value="ECO:0007669"/>
    <property type="project" value="TreeGrafter"/>
</dbReference>
<dbReference type="PANTHER" id="PTHR46124">
    <property type="entry name" value="D-AMINOACYL-TRNA DEACYLASE"/>
    <property type="match status" value="1"/>
</dbReference>
<dbReference type="GO" id="GO:0004536">
    <property type="term" value="F:DNA nuclease activity"/>
    <property type="evidence" value="ECO:0007669"/>
    <property type="project" value="InterPro"/>
</dbReference>
<dbReference type="Proteomes" id="UP000232230">
    <property type="component" value="Chromosome"/>
</dbReference>
<dbReference type="GO" id="GO:0046872">
    <property type="term" value="F:metal ion binding"/>
    <property type="evidence" value="ECO:0007669"/>
    <property type="project" value="UniProtKB-KW"/>
</dbReference>
<feature type="binding site" evidence="3">
    <location>
        <position position="97"/>
    </location>
    <ligand>
        <name>a divalent metal cation</name>
        <dbReference type="ChEBI" id="CHEBI:60240"/>
        <label>1</label>
    </ligand>
</feature>
<feature type="binding site" evidence="3">
    <location>
        <position position="10"/>
    </location>
    <ligand>
        <name>a divalent metal cation</name>
        <dbReference type="ChEBI" id="CHEBI:60240"/>
        <label>1</label>
    </ligand>
</feature>
<keyword evidence="5" id="KW-1185">Reference proteome</keyword>
<dbReference type="SUPFAM" id="SSF51556">
    <property type="entry name" value="Metallo-dependent hydrolases"/>
    <property type="match status" value="1"/>
</dbReference>
<keyword evidence="2" id="KW-0378">Hydrolase</keyword>
<dbReference type="Gene3D" id="3.20.20.140">
    <property type="entry name" value="Metal-dependent hydrolases"/>
    <property type="match status" value="1"/>
</dbReference>
<evidence type="ECO:0000256" key="3">
    <source>
        <dbReference type="PIRSR" id="PIRSR005902-1"/>
    </source>
</evidence>
<dbReference type="EMBL" id="CP024965">
    <property type="protein sequence ID" value="ATZ18424.1"/>
    <property type="molecule type" value="Genomic_DNA"/>
</dbReference>
<sequence length="260" mass="28987">MAGIYDIHCHLNDGVYLEQNISSAEIVSEAAKAGVTIINSVGYDLKSSKLSVLQAAKNSNVYAVIGIHPTQAALYTDVVYDQLEDLANANKVVAIGETGLDYSRGSQYIIQQKDAFYKQIELAKKFDLPLMIHIKDNPGEFNAYNDVLNILKSKKVKKAVIHAFEGNWSIAQQFIKLGYYISLNGLVTRNKELQEVAKNISLNDLMIESDAPYHAPHPYERAINHPKYLPLVVEKIAAIRGMNADDLISATRKNSRDFFL</sequence>
<evidence type="ECO:0000256" key="2">
    <source>
        <dbReference type="ARBA" id="ARBA00022801"/>
    </source>
</evidence>
<keyword evidence="1 3" id="KW-0479">Metal-binding</keyword>
<proteinExistence type="predicted"/>
<dbReference type="GO" id="GO:0016788">
    <property type="term" value="F:hydrolase activity, acting on ester bonds"/>
    <property type="evidence" value="ECO:0007669"/>
    <property type="project" value="InterPro"/>
</dbReference>
<feature type="binding site" evidence="3">
    <location>
        <position position="8"/>
    </location>
    <ligand>
        <name>a divalent metal cation</name>
        <dbReference type="ChEBI" id="CHEBI:60240"/>
        <label>1</label>
    </ligand>
</feature>
<protein>
    <submittedName>
        <fullName evidence="4">Mg-dependent DNase</fullName>
    </submittedName>
</protein>
<dbReference type="InterPro" id="IPR032466">
    <property type="entry name" value="Metal_Hydrolase"/>
</dbReference>
<feature type="binding site" evidence="3">
    <location>
        <position position="162"/>
    </location>
    <ligand>
        <name>a divalent metal cation</name>
        <dbReference type="ChEBI" id="CHEBI:60240"/>
        <label>2</label>
    </ligand>
</feature>
<dbReference type="InterPro" id="IPR001130">
    <property type="entry name" value="TatD-like"/>
</dbReference>
<gene>
    <name evidence="4" type="primary">tatD</name>
    <name evidence="4" type="ORF">ESOMN_v1c00380</name>
</gene>
<name>A0A2K8NXF6_9MOLU</name>
<feature type="binding site" evidence="3">
    <location>
        <position position="210"/>
    </location>
    <ligand>
        <name>a divalent metal cation</name>
        <dbReference type="ChEBI" id="CHEBI:60240"/>
        <label>1</label>
    </ligand>
</feature>
<dbReference type="RefSeq" id="WP_024863660.1">
    <property type="nucleotide sequence ID" value="NZ_CP024965.1"/>
</dbReference>
<accession>A0A2K8NXF6</accession>
<dbReference type="PIRSF" id="PIRSF005902">
    <property type="entry name" value="DNase_TatD"/>
    <property type="match status" value="1"/>
</dbReference>
<dbReference type="InterPro" id="IPR015991">
    <property type="entry name" value="TatD/YcfH-like"/>
</dbReference>
<reference evidence="4 5" key="1">
    <citation type="submission" date="2017-11" db="EMBL/GenBank/DDBJ databases">
        <title>Genome sequence of Entomoplasma somnilux PYAN-1 (ATCC 49194).</title>
        <authorList>
            <person name="Lo W.-S."/>
            <person name="Gasparich G.E."/>
            <person name="Kuo C.-H."/>
        </authorList>
    </citation>
    <scope>NUCLEOTIDE SEQUENCE [LARGE SCALE GENOMIC DNA]</scope>
    <source>
        <strain evidence="4 5">PYAN-1</strain>
    </source>
</reference>
<dbReference type="Pfam" id="PF01026">
    <property type="entry name" value="TatD_DNase"/>
    <property type="match status" value="1"/>
</dbReference>
<feature type="binding site" evidence="3">
    <location>
        <position position="133"/>
    </location>
    <ligand>
        <name>a divalent metal cation</name>
        <dbReference type="ChEBI" id="CHEBI:60240"/>
        <label>2</label>
    </ligand>
</feature>
<dbReference type="NCBIfam" id="TIGR00010">
    <property type="entry name" value="YchF/TatD family DNA exonuclease"/>
    <property type="match status" value="1"/>
</dbReference>
<evidence type="ECO:0000256" key="1">
    <source>
        <dbReference type="ARBA" id="ARBA00022723"/>
    </source>
</evidence>
<dbReference type="AlphaFoldDB" id="A0A2K8NXF6"/>
<evidence type="ECO:0000313" key="4">
    <source>
        <dbReference type="EMBL" id="ATZ18424.1"/>
    </source>
</evidence>
<organism evidence="4 5">
    <name type="scientific">Williamsoniiplasma somnilux</name>
    <dbReference type="NCBI Taxonomy" id="215578"/>
    <lineage>
        <taxon>Bacteria</taxon>
        <taxon>Bacillati</taxon>
        <taxon>Mycoplasmatota</taxon>
        <taxon>Mollicutes</taxon>
        <taxon>Entomoplasmatales</taxon>
        <taxon>Williamsoniiplasma</taxon>
    </lineage>
</organism>
<dbReference type="KEGG" id="esx:ESOMN_v1c00380"/>
<evidence type="ECO:0000313" key="5">
    <source>
        <dbReference type="Proteomes" id="UP000232230"/>
    </source>
</evidence>
<dbReference type="CDD" id="cd01310">
    <property type="entry name" value="TatD_DNAse"/>
    <property type="match status" value="1"/>
</dbReference>